<name>A0A2S6EXP9_LEGPN</name>
<evidence type="ECO:0000313" key="1">
    <source>
        <dbReference type="EMBL" id="PPK29963.1"/>
    </source>
</evidence>
<dbReference type="Proteomes" id="UP000239239">
    <property type="component" value="Unassembled WGS sequence"/>
</dbReference>
<proteinExistence type="predicted"/>
<dbReference type="EMBL" id="PQWY01000015">
    <property type="protein sequence ID" value="PPK29963.1"/>
    <property type="molecule type" value="Genomic_DNA"/>
</dbReference>
<accession>A0A2S6EXP9</accession>
<evidence type="ECO:0000313" key="2">
    <source>
        <dbReference type="Proteomes" id="UP000239239"/>
    </source>
</evidence>
<gene>
    <name evidence="1" type="ORF">C3928_10005</name>
</gene>
<comment type="caution">
    <text evidence="1">The sequence shown here is derived from an EMBL/GenBank/DDBJ whole genome shotgun (WGS) entry which is preliminary data.</text>
</comment>
<dbReference type="InterPro" id="IPR011008">
    <property type="entry name" value="Dimeric_a/b-barrel"/>
</dbReference>
<dbReference type="OrthoDB" id="9804891at2"/>
<dbReference type="AlphaFoldDB" id="A0A2S6EXP9"/>
<protein>
    <submittedName>
        <fullName evidence="1">Uncharacterized protein</fullName>
    </submittedName>
</protein>
<sequence>MEKLYMSKIKAKIIAFTTVMLFLTSINIHAKGETPMKQYHQTNEATMITMKSKLPNSSEFEKFLESGGKLVKQTEPDTKIWFALKGNDNSLMIFDAFYDSKGREAHFAGQVANALKNNSEQLVLEGWENGVLKNIVNSKVLASKLPARSVPVTLANYIEFTANDGKSAQLAALLSNAAEIVDKTEPQTAYWFALQLNDNTFAIFDAFSDESGQKAHFSGKVALSLKNHSELLIKNGWEKGVLPNIQNLKVITNI</sequence>
<organism evidence="1 2">
    <name type="scientific">Legionella pneumophila</name>
    <dbReference type="NCBI Taxonomy" id="446"/>
    <lineage>
        <taxon>Bacteria</taxon>
        <taxon>Pseudomonadati</taxon>
        <taxon>Pseudomonadota</taxon>
        <taxon>Gammaproteobacteria</taxon>
        <taxon>Legionellales</taxon>
        <taxon>Legionellaceae</taxon>
        <taxon>Legionella</taxon>
    </lineage>
</organism>
<dbReference type="SUPFAM" id="SSF54909">
    <property type="entry name" value="Dimeric alpha+beta barrel"/>
    <property type="match status" value="2"/>
</dbReference>
<dbReference type="Gene3D" id="3.30.70.100">
    <property type="match status" value="2"/>
</dbReference>
<reference evidence="1 2" key="1">
    <citation type="submission" date="2018-02" db="EMBL/GenBank/DDBJ databases">
        <title>Draft genome sequences of four Legionella pneumophila clinical strains isolated in Ontario.</title>
        <authorList>
            <person name="Fortuna A."/>
            <person name="Ramnarine R."/>
            <person name="Li A."/>
            <person name="Frantz C."/>
            <person name="Mallo G."/>
        </authorList>
    </citation>
    <scope>NUCLEOTIDE SEQUENCE [LARGE SCALE GENOMIC DNA]</scope>
    <source>
        <strain evidence="1 2">LG61</strain>
    </source>
</reference>